<accession>A0A4R6SL98</accession>
<dbReference type="Proteomes" id="UP000295444">
    <property type="component" value="Unassembled WGS sequence"/>
</dbReference>
<proteinExistence type="inferred from homology"/>
<evidence type="ECO:0000259" key="4">
    <source>
        <dbReference type="PROSITE" id="PS51186"/>
    </source>
</evidence>
<protein>
    <submittedName>
        <fullName evidence="5">Ribosomal-protein-alanine N-acetyltransferase</fullName>
    </submittedName>
</protein>
<evidence type="ECO:0000313" key="5">
    <source>
        <dbReference type="EMBL" id="TDQ04330.1"/>
    </source>
</evidence>
<comment type="similarity">
    <text evidence="3">Belongs to the acetyltransferase family. RimJ subfamily.</text>
</comment>
<dbReference type="AlphaFoldDB" id="A0A4R6SL98"/>
<dbReference type="InterPro" id="IPR000182">
    <property type="entry name" value="GNAT_dom"/>
</dbReference>
<gene>
    <name evidence="5" type="ORF">EV186_101275</name>
</gene>
<organism evidence="5 6">
    <name type="scientific">Labedaea rhizosphaerae</name>
    <dbReference type="NCBI Taxonomy" id="598644"/>
    <lineage>
        <taxon>Bacteria</taxon>
        <taxon>Bacillati</taxon>
        <taxon>Actinomycetota</taxon>
        <taxon>Actinomycetes</taxon>
        <taxon>Pseudonocardiales</taxon>
        <taxon>Pseudonocardiaceae</taxon>
        <taxon>Labedaea</taxon>
    </lineage>
</organism>
<evidence type="ECO:0000313" key="6">
    <source>
        <dbReference type="Proteomes" id="UP000295444"/>
    </source>
</evidence>
<dbReference type="Pfam" id="PF13302">
    <property type="entry name" value="Acetyltransf_3"/>
    <property type="match status" value="1"/>
</dbReference>
<keyword evidence="6" id="KW-1185">Reference proteome</keyword>
<sequence>MTRSRSASSRSAGNALAASGWASVRTPARHPGWPARLGPVRVTGGVVELRKPRLRDGAAWSRVRMRDQHYLEMWEPSAPGTWAERNSNVAWLSQWSALRSLARRGQSLPFVITLDGAFAGQITIGNIIRGSLCSAWVGYWVAADLAGAGVATAAVALVVDHCFAVSGLHRLEATVRPENAASLRVLAKLGFRHEGLFKRYLDVAGDWRDHHCLAITAEEASGGMVAKLRADGRAGFG</sequence>
<dbReference type="PROSITE" id="PS51186">
    <property type="entry name" value="GNAT"/>
    <property type="match status" value="1"/>
</dbReference>
<dbReference type="PANTHER" id="PTHR43792:SF8">
    <property type="entry name" value="[RIBOSOMAL PROTEIN US5]-ALANINE N-ACETYLTRANSFERASE"/>
    <property type="match status" value="1"/>
</dbReference>
<keyword evidence="1 5" id="KW-0808">Transferase</keyword>
<name>A0A4R6SL98_LABRH</name>
<dbReference type="GO" id="GO:0008999">
    <property type="term" value="F:protein-N-terminal-alanine acetyltransferase activity"/>
    <property type="evidence" value="ECO:0007669"/>
    <property type="project" value="TreeGrafter"/>
</dbReference>
<dbReference type="InterPro" id="IPR051531">
    <property type="entry name" value="N-acetyltransferase"/>
</dbReference>
<dbReference type="InterPro" id="IPR016181">
    <property type="entry name" value="Acyl_CoA_acyltransferase"/>
</dbReference>
<dbReference type="SUPFAM" id="SSF55729">
    <property type="entry name" value="Acyl-CoA N-acyltransferases (Nat)"/>
    <property type="match status" value="1"/>
</dbReference>
<reference evidence="5 6" key="1">
    <citation type="submission" date="2019-03" db="EMBL/GenBank/DDBJ databases">
        <title>Genomic Encyclopedia of Type Strains, Phase IV (KMG-IV): sequencing the most valuable type-strain genomes for metagenomic binning, comparative biology and taxonomic classification.</title>
        <authorList>
            <person name="Goeker M."/>
        </authorList>
    </citation>
    <scope>NUCLEOTIDE SEQUENCE [LARGE SCALE GENOMIC DNA]</scope>
    <source>
        <strain evidence="5 6">DSM 45361</strain>
    </source>
</reference>
<dbReference type="EMBL" id="SNXZ01000001">
    <property type="protein sequence ID" value="TDQ04330.1"/>
    <property type="molecule type" value="Genomic_DNA"/>
</dbReference>
<comment type="caution">
    <text evidence="5">The sequence shown here is derived from an EMBL/GenBank/DDBJ whole genome shotgun (WGS) entry which is preliminary data.</text>
</comment>
<dbReference type="GO" id="GO:0005737">
    <property type="term" value="C:cytoplasm"/>
    <property type="evidence" value="ECO:0007669"/>
    <property type="project" value="TreeGrafter"/>
</dbReference>
<evidence type="ECO:0000256" key="2">
    <source>
        <dbReference type="ARBA" id="ARBA00023315"/>
    </source>
</evidence>
<dbReference type="Gene3D" id="3.40.630.30">
    <property type="match status" value="1"/>
</dbReference>
<evidence type="ECO:0000256" key="1">
    <source>
        <dbReference type="ARBA" id="ARBA00022679"/>
    </source>
</evidence>
<dbReference type="PANTHER" id="PTHR43792">
    <property type="entry name" value="GNAT FAMILY, PUTATIVE (AFU_ORTHOLOGUE AFUA_3G00765)-RELATED-RELATED"/>
    <property type="match status" value="1"/>
</dbReference>
<keyword evidence="2" id="KW-0012">Acyltransferase</keyword>
<evidence type="ECO:0000256" key="3">
    <source>
        <dbReference type="ARBA" id="ARBA00038502"/>
    </source>
</evidence>
<feature type="domain" description="N-acetyltransferase" evidence="4">
    <location>
        <begin position="68"/>
        <end position="218"/>
    </location>
</feature>